<evidence type="ECO:0000256" key="1">
    <source>
        <dbReference type="ARBA" id="ARBA00023015"/>
    </source>
</evidence>
<gene>
    <name evidence="5" type="ORF">D3H65_17650</name>
</gene>
<feature type="domain" description="HTH araC/xylS-type" evidence="4">
    <location>
        <begin position="229"/>
        <end position="327"/>
    </location>
</feature>
<reference evidence="5 6" key="1">
    <citation type="submission" date="2018-09" db="EMBL/GenBank/DDBJ databases">
        <title>Genome sequencing of strain 6GH32-13.</title>
        <authorList>
            <person name="Weon H.-Y."/>
            <person name="Heo J."/>
            <person name="Kwon S.-W."/>
        </authorList>
    </citation>
    <scope>NUCLEOTIDE SEQUENCE [LARGE SCALE GENOMIC DNA]</scope>
    <source>
        <strain evidence="5 6">5GH32-13</strain>
    </source>
</reference>
<keyword evidence="1" id="KW-0805">Transcription regulation</keyword>
<name>A0A3B7MZH2_9BACT</name>
<evidence type="ECO:0000313" key="6">
    <source>
        <dbReference type="Proteomes" id="UP000263900"/>
    </source>
</evidence>
<keyword evidence="3" id="KW-0804">Transcription</keyword>
<sequence length="334" mass="38120">MDFTLLTRENTAVTYSPVIPPSFARYSVPVARELYATGDFGSLLFHEQAGPDFGLWHKSYFIKQSTSLTAVADGPLFQLCFSVNRTLRFQQNGMGKIRLPEGQFNIWYAPAVHSQTWFEKGKKYLVYEIHFSRNYLEKLAPYFPLVAEFLMKAELGFSSQLSPVHAHITPEMMMILQNMYNCYYKGDVKAAYLQALLSRLLLQALTRLTLVKVPVNEIKLQPYELSKLREAWEYLLHHIEHPGTVIDLSHAIGLNDFKLKKGFKQLYGVTIFEFLLEARMEKARRLLQETAMTVHAVAISVGYKNISSFTVAFKKKFGILPSEVTGNNAARLEG</sequence>
<dbReference type="EMBL" id="CP032157">
    <property type="protein sequence ID" value="AXY75691.1"/>
    <property type="molecule type" value="Genomic_DNA"/>
</dbReference>
<keyword evidence="6" id="KW-1185">Reference proteome</keyword>
<dbReference type="Gene3D" id="1.10.10.60">
    <property type="entry name" value="Homeodomain-like"/>
    <property type="match status" value="2"/>
</dbReference>
<evidence type="ECO:0000259" key="4">
    <source>
        <dbReference type="PROSITE" id="PS01124"/>
    </source>
</evidence>
<dbReference type="Proteomes" id="UP000263900">
    <property type="component" value="Chromosome"/>
</dbReference>
<keyword evidence="2" id="KW-0238">DNA-binding</keyword>
<dbReference type="InterPro" id="IPR018060">
    <property type="entry name" value="HTH_AraC"/>
</dbReference>
<dbReference type="SUPFAM" id="SSF46689">
    <property type="entry name" value="Homeodomain-like"/>
    <property type="match status" value="2"/>
</dbReference>
<proteinExistence type="predicted"/>
<evidence type="ECO:0000256" key="3">
    <source>
        <dbReference type="ARBA" id="ARBA00023163"/>
    </source>
</evidence>
<dbReference type="AlphaFoldDB" id="A0A3B7MZH2"/>
<dbReference type="InterPro" id="IPR018062">
    <property type="entry name" value="HTH_AraC-typ_CS"/>
</dbReference>
<dbReference type="PROSITE" id="PS00041">
    <property type="entry name" value="HTH_ARAC_FAMILY_1"/>
    <property type="match status" value="1"/>
</dbReference>
<dbReference type="KEGG" id="pseg:D3H65_17650"/>
<dbReference type="PANTHER" id="PTHR47893:SF1">
    <property type="entry name" value="REGULATORY PROTEIN PCHR"/>
    <property type="match status" value="1"/>
</dbReference>
<evidence type="ECO:0000313" key="5">
    <source>
        <dbReference type="EMBL" id="AXY75691.1"/>
    </source>
</evidence>
<dbReference type="GO" id="GO:0043565">
    <property type="term" value="F:sequence-specific DNA binding"/>
    <property type="evidence" value="ECO:0007669"/>
    <property type="project" value="InterPro"/>
</dbReference>
<dbReference type="Pfam" id="PF12833">
    <property type="entry name" value="HTH_18"/>
    <property type="match status" value="1"/>
</dbReference>
<dbReference type="RefSeq" id="WP_119051572.1">
    <property type="nucleotide sequence ID" value="NZ_CP032157.1"/>
</dbReference>
<organism evidence="5 6">
    <name type="scientific">Paraflavitalea soli</name>
    <dbReference type="NCBI Taxonomy" id="2315862"/>
    <lineage>
        <taxon>Bacteria</taxon>
        <taxon>Pseudomonadati</taxon>
        <taxon>Bacteroidota</taxon>
        <taxon>Chitinophagia</taxon>
        <taxon>Chitinophagales</taxon>
        <taxon>Chitinophagaceae</taxon>
        <taxon>Paraflavitalea</taxon>
    </lineage>
</organism>
<evidence type="ECO:0000256" key="2">
    <source>
        <dbReference type="ARBA" id="ARBA00023125"/>
    </source>
</evidence>
<protein>
    <submittedName>
        <fullName evidence="5">AraC family transcriptional regulator</fullName>
    </submittedName>
</protein>
<dbReference type="GO" id="GO:0003700">
    <property type="term" value="F:DNA-binding transcription factor activity"/>
    <property type="evidence" value="ECO:0007669"/>
    <property type="project" value="InterPro"/>
</dbReference>
<dbReference type="PROSITE" id="PS01124">
    <property type="entry name" value="HTH_ARAC_FAMILY_2"/>
    <property type="match status" value="1"/>
</dbReference>
<dbReference type="InterPro" id="IPR009057">
    <property type="entry name" value="Homeodomain-like_sf"/>
</dbReference>
<dbReference type="InterPro" id="IPR053142">
    <property type="entry name" value="PchR_regulatory_protein"/>
</dbReference>
<dbReference type="PANTHER" id="PTHR47893">
    <property type="entry name" value="REGULATORY PROTEIN PCHR"/>
    <property type="match status" value="1"/>
</dbReference>
<dbReference type="SMART" id="SM00342">
    <property type="entry name" value="HTH_ARAC"/>
    <property type="match status" value="1"/>
</dbReference>
<dbReference type="OrthoDB" id="669939at2"/>
<accession>A0A3B7MZH2</accession>